<dbReference type="InterPro" id="IPR019594">
    <property type="entry name" value="Glu/Gly-bd"/>
</dbReference>
<dbReference type="FunFam" id="3.40.50.2300:FF:000195">
    <property type="entry name" value="Glutamate receptor"/>
    <property type="match status" value="1"/>
</dbReference>
<evidence type="ECO:0000256" key="3">
    <source>
        <dbReference type="ARBA" id="ARBA00011095"/>
    </source>
</evidence>
<dbReference type="PANTHER" id="PTHR34836">
    <property type="entry name" value="OS06G0188250 PROTEIN"/>
    <property type="match status" value="1"/>
</dbReference>
<feature type="signal peptide" evidence="19">
    <location>
        <begin position="1"/>
        <end position="27"/>
    </location>
</feature>
<evidence type="ECO:0000259" key="20">
    <source>
        <dbReference type="SMART" id="SM00079"/>
    </source>
</evidence>
<keyword evidence="16" id="KW-1015">Disulfide bond</keyword>
<dbReference type="Pfam" id="PF00060">
    <property type="entry name" value="Lig_chan"/>
    <property type="match status" value="1"/>
</dbReference>
<dbReference type="AlphaFoldDB" id="A0A3S3MV41"/>
<dbReference type="FunFam" id="3.40.50.2300:FF:000169">
    <property type="entry name" value="Glutamate receptor"/>
    <property type="match status" value="1"/>
</dbReference>
<comment type="subunit">
    <text evidence="3">May form heteromers.</text>
</comment>
<keyword evidence="11" id="KW-0325">Glycoprotein</keyword>
<sequence>MKLSFLLLFFFICQLGINTCFPSGVQAGAIVDVGVVLDLDTWVGKMSQSCMSMALSDFYATRNYSTKLILHPRDSKKDIVGAAARALDLLKNKEVKAIIGPSTSAQAEFMVDLGDKAQVPVLSFSATSPFLSSMRSPYFVRTAQNDSSQVKAIAAIVRAFGWREVVPICIDSIYGNGVIPFLTDAFQEIDVHVPYRSVIPTSASDEQIVGELYKLMTMQTRVFVVHMTASLGSRLFLKAKEVGMMTEGYVWITTDGMTNLLDSMVPSVIDSMQGVLGVKPYVPKSKKLDNFTARWKRKFLLENPSVEIAELSIFGLWAYDTVQALAMAVERVGTINSHFQKAKIIANSTDLDTMGVSPTGPKLIDAISKIQFKGLSGEFQLLNGQLKSWAFKIVNVVGKGEREIGFWTPGSGLSRELSNNSQKIYSTTMADLKPVIWPGESTTLPKGWEIPTNGKKLRIGVPVKDGFSEFVTVERNLQTNTTSVTGFCIDVFNAVVDALPYALPFEFIPFENADGTSAGTYNDLIYQVYLQKIDAVVGDTTIIANRSLYVDFTLPYTESGVSMIAPIKGDQRKNAWIFLKPLSRNLWLTTWAAFVITGIVVWLLEHRVNKEFRGPRSQQFGMIFWYSFSSLVFAHKERLVSNLSRFVMIIWVFVVLIITSSYTASLTSMLTVQQLQPTVTDVKDLIKNGDYVGYQQGSFVQGLLKRLNFDESKIKEYNTPDEYADALSKGSQNGGVAAIFDEIPYIKLFLASRCDQYTMVGPTYKTDGFGFAFPRGSSLVSDLSRFILNVTEGDKMVAIEQAWFGSQTTCLDQATSITSNSLTLDSFWGLFLITGAASTLALLVFFARFLYQHKAILLDSNIPIWERLVIVTRRFDDKDFSSHTFKNIRPKDTEVALSAIGATEALAQLNASQRPLCISHTSTVVSEEYNEISSPEHVNENPKSCTEVGNTSVDTQATTEVVEAKG</sequence>
<comment type="function">
    <text evidence="15">Glutamate-gated receptor that probably acts as non-selective cation channel.</text>
</comment>
<dbReference type="CDD" id="cd13686">
    <property type="entry name" value="GluR_Plant"/>
    <property type="match status" value="1"/>
</dbReference>
<evidence type="ECO:0000256" key="15">
    <source>
        <dbReference type="PIRNR" id="PIRNR037090"/>
    </source>
</evidence>
<dbReference type="GO" id="GO:0015276">
    <property type="term" value="F:ligand-gated monoatomic ion channel activity"/>
    <property type="evidence" value="ECO:0007669"/>
    <property type="project" value="InterPro"/>
</dbReference>
<protein>
    <recommendedName>
        <fullName evidence="15">Glutamate receptor</fullName>
    </recommendedName>
</protein>
<dbReference type="InterPro" id="IPR017103">
    <property type="entry name" value="Iontropic_Glu_rcpt_pln"/>
</dbReference>
<dbReference type="GO" id="GO:0016020">
    <property type="term" value="C:membrane"/>
    <property type="evidence" value="ECO:0007669"/>
    <property type="project" value="UniProtKB-SubCell"/>
</dbReference>
<keyword evidence="10 15" id="KW-0675">Receptor</keyword>
<evidence type="ECO:0000256" key="16">
    <source>
        <dbReference type="PIRSR" id="PIRSR037090-50"/>
    </source>
</evidence>
<feature type="transmembrane region" description="Helical" evidence="18">
    <location>
        <begin position="586"/>
        <end position="604"/>
    </location>
</feature>
<evidence type="ECO:0000256" key="5">
    <source>
        <dbReference type="ARBA" id="ARBA00022692"/>
    </source>
</evidence>
<evidence type="ECO:0000256" key="14">
    <source>
        <dbReference type="ARBA" id="ARBA00049638"/>
    </source>
</evidence>
<dbReference type="Gene3D" id="3.40.190.10">
    <property type="entry name" value="Periplasmic binding protein-like II"/>
    <property type="match status" value="1"/>
</dbReference>
<name>A0A3S3MV41_9MAGN</name>
<dbReference type="InterPro" id="IPR028082">
    <property type="entry name" value="Peripla_BP_I"/>
</dbReference>
<feature type="transmembrane region" description="Helical" evidence="18">
    <location>
        <begin position="646"/>
        <end position="664"/>
    </location>
</feature>
<gene>
    <name evidence="21" type="ORF">CKAN_00376400</name>
</gene>
<evidence type="ECO:0000256" key="2">
    <source>
        <dbReference type="ARBA" id="ARBA00008685"/>
    </source>
</evidence>
<comment type="subcellular location">
    <subcellularLocation>
        <location evidence="1">Membrane</location>
        <topology evidence="1">Multi-pass membrane protein</topology>
    </subcellularLocation>
</comment>
<dbReference type="PANTHER" id="PTHR34836:SF1">
    <property type="entry name" value="OS09G0428600 PROTEIN"/>
    <property type="match status" value="1"/>
</dbReference>
<dbReference type="FunFam" id="3.40.190.10:FF:000103">
    <property type="entry name" value="Glutamate receptor"/>
    <property type="match status" value="1"/>
</dbReference>
<feature type="disulfide bond" evidence="16">
    <location>
        <begin position="754"/>
        <end position="810"/>
    </location>
</feature>
<evidence type="ECO:0000256" key="17">
    <source>
        <dbReference type="SAM" id="MobiDB-lite"/>
    </source>
</evidence>
<evidence type="ECO:0000256" key="9">
    <source>
        <dbReference type="ARBA" id="ARBA00023136"/>
    </source>
</evidence>
<keyword evidence="5 18" id="KW-0812">Transmembrane</keyword>
<evidence type="ECO:0000256" key="1">
    <source>
        <dbReference type="ARBA" id="ARBA00004141"/>
    </source>
</evidence>
<comment type="caution">
    <text evidence="21">The sequence shown here is derived from an EMBL/GenBank/DDBJ whole genome shotgun (WGS) entry which is preliminary data.</text>
</comment>
<comment type="function">
    <text evidence="14">Glutamate-gated receptor that probably acts as a non-selective cation channel. May be involved in light-signal transduction and calcium homeostasis via the regulation of calcium influx into cells.</text>
</comment>
<keyword evidence="22" id="KW-1185">Reference proteome</keyword>
<evidence type="ECO:0000256" key="11">
    <source>
        <dbReference type="ARBA" id="ARBA00023180"/>
    </source>
</evidence>
<feature type="region of interest" description="Disordered" evidence="17">
    <location>
        <begin position="932"/>
        <end position="953"/>
    </location>
</feature>
<dbReference type="OrthoDB" id="5984008at2759"/>
<evidence type="ECO:0000256" key="6">
    <source>
        <dbReference type="ARBA" id="ARBA00022729"/>
    </source>
</evidence>
<dbReference type="InterPro" id="IPR001828">
    <property type="entry name" value="ANF_lig-bd_rcpt"/>
</dbReference>
<keyword evidence="9 15" id="KW-0472">Membrane</keyword>
<evidence type="ECO:0000313" key="22">
    <source>
        <dbReference type="Proteomes" id="UP000283530"/>
    </source>
</evidence>
<proteinExistence type="inferred from homology"/>
<dbReference type="InterPro" id="IPR001320">
    <property type="entry name" value="Iontro_rcpt_C"/>
</dbReference>
<dbReference type="PIRSF" id="PIRSF037090">
    <property type="entry name" value="Iontro_Glu-like_rcpt_pln"/>
    <property type="match status" value="1"/>
</dbReference>
<evidence type="ECO:0000256" key="4">
    <source>
        <dbReference type="ARBA" id="ARBA00022448"/>
    </source>
</evidence>
<dbReference type="InterPro" id="IPR044440">
    <property type="entry name" value="GABAb_receptor_plant_PBP1"/>
</dbReference>
<evidence type="ECO:0000256" key="13">
    <source>
        <dbReference type="ARBA" id="ARBA00023303"/>
    </source>
</evidence>
<evidence type="ECO:0000313" key="21">
    <source>
        <dbReference type="EMBL" id="RWR75387.1"/>
    </source>
</evidence>
<keyword evidence="12 15" id="KW-1071">Ligand-gated ion channel</keyword>
<dbReference type="CDD" id="cd19990">
    <property type="entry name" value="PBP1_GABAb_receptor_plant"/>
    <property type="match status" value="1"/>
</dbReference>
<dbReference type="SMART" id="SM00079">
    <property type="entry name" value="PBPe"/>
    <property type="match status" value="1"/>
</dbReference>
<evidence type="ECO:0000256" key="10">
    <source>
        <dbReference type="ARBA" id="ARBA00023170"/>
    </source>
</evidence>
<comment type="similarity">
    <text evidence="2 15">Belongs to the glutamate-gated ion channel (TC 1.A.10.1) family.</text>
</comment>
<dbReference type="Proteomes" id="UP000283530">
    <property type="component" value="Unassembled WGS sequence"/>
</dbReference>
<evidence type="ECO:0000256" key="12">
    <source>
        <dbReference type="ARBA" id="ARBA00023286"/>
    </source>
</evidence>
<dbReference type="FunFam" id="3.40.190.10:FF:000195">
    <property type="entry name" value="Glutamate receptor 2.7"/>
    <property type="match status" value="1"/>
</dbReference>
<feature type="compositionally biased region" description="Polar residues" evidence="17">
    <location>
        <begin position="941"/>
        <end position="953"/>
    </location>
</feature>
<evidence type="ECO:0000256" key="7">
    <source>
        <dbReference type="ARBA" id="ARBA00022989"/>
    </source>
</evidence>
<evidence type="ECO:0000256" key="19">
    <source>
        <dbReference type="SAM" id="SignalP"/>
    </source>
</evidence>
<keyword evidence="7 18" id="KW-1133">Transmembrane helix</keyword>
<accession>A0A3S3MV41</accession>
<keyword evidence="4 15" id="KW-0813">Transport</keyword>
<dbReference type="EMBL" id="QPKB01000002">
    <property type="protein sequence ID" value="RWR75387.1"/>
    <property type="molecule type" value="Genomic_DNA"/>
</dbReference>
<dbReference type="Pfam" id="PF10613">
    <property type="entry name" value="Lig_chan-Glu_bd"/>
    <property type="match status" value="1"/>
</dbReference>
<dbReference type="FunFam" id="1.10.287.70:FF:000037">
    <property type="entry name" value="Glutamate receptor"/>
    <property type="match status" value="1"/>
</dbReference>
<dbReference type="SUPFAM" id="SSF53822">
    <property type="entry name" value="Periplasmic binding protein-like I"/>
    <property type="match status" value="1"/>
</dbReference>
<keyword evidence="13 15" id="KW-0407">Ion channel</keyword>
<feature type="chain" id="PRO_5018612946" description="Glutamate receptor" evidence="19">
    <location>
        <begin position="28"/>
        <end position="966"/>
    </location>
</feature>
<dbReference type="Gene3D" id="3.40.50.2300">
    <property type="match status" value="3"/>
</dbReference>
<keyword evidence="8 15" id="KW-0406">Ion transport</keyword>
<feature type="domain" description="Ionotropic glutamate receptor C-terminal" evidence="20">
    <location>
        <begin position="456"/>
        <end position="806"/>
    </location>
</feature>
<dbReference type="Pfam" id="PF01094">
    <property type="entry name" value="ANF_receptor"/>
    <property type="match status" value="1"/>
</dbReference>
<organism evidence="21 22">
    <name type="scientific">Cinnamomum micranthum f. kanehirae</name>
    <dbReference type="NCBI Taxonomy" id="337451"/>
    <lineage>
        <taxon>Eukaryota</taxon>
        <taxon>Viridiplantae</taxon>
        <taxon>Streptophyta</taxon>
        <taxon>Embryophyta</taxon>
        <taxon>Tracheophyta</taxon>
        <taxon>Spermatophyta</taxon>
        <taxon>Magnoliopsida</taxon>
        <taxon>Magnoliidae</taxon>
        <taxon>Laurales</taxon>
        <taxon>Lauraceae</taxon>
        <taxon>Cinnamomum</taxon>
    </lineage>
</organism>
<dbReference type="SUPFAM" id="SSF53850">
    <property type="entry name" value="Periplasmic binding protein-like II"/>
    <property type="match status" value="1"/>
</dbReference>
<dbReference type="STRING" id="337451.A0A3S3MV41"/>
<dbReference type="Gene3D" id="1.10.287.70">
    <property type="match status" value="1"/>
</dbReference>
<reference evidence="21 22" key="1">
    <citation type="journal article" date="2019" name="Nat. Plants">
        <title>Stout camphor tree genome fills gaps in understanding of flowering plant genome evolution.</title>
        <authorList>
            <person name="Chaw S.M."/>
            <person name="Liu Y.C."/>
            <person name="Wu Y.W."/>
            <person name="Wang H.Y."/>
            <person name="Lin C.I."/>
            <person name="Wu C.S."/>
            <person name="Ke H.M."/>
            <person name="Chang L.Y."/>
            <person name="Hsu C.Y."/>
            <person name="Yang H.T."/>
            <person name="Sudianto E."/>
            <person name="Hsu M.H."/>
            <person name="Wu K.P."/>
            <person name="Wang L.N."/>
            <person name="Leebens-Mack J.H."/>
            <person name="Tsai I.J."/>
        </authorList>
    </citation>
    <scope>NUCLEOTIDE SEQUENCE [LARGE SCALE GENOMIC DNA]</scope>
    <source>
        <strain evidence="22">cv. Chaw 1501</strain>
        <tissue evidence="21">Young leaves</tissue>
    </source>
</reference>
<evidence type="ECO:0000256" key="18">
    <source>
        <dbReference type="SAM" id="Phobius"/>
    </source>
</evidence>
<evidence type="ECO:0000256" key="8">
    <source>
        <dbReference type="ARBA" id="ARBA00023065"/>
    </source>
</evidence>
<feature type="transmembrane region" description="Helical" evidence="18">
    <location>
        <begin position="827"/>
        <end position="851"/>
    </location>
</feature>
<keyword evidence="6 19" id="KW-0732">Signal</keyword>
<dbReference type="InterPro" id="IPR015683">
    <property type="entry name" value="Ionotropic_Glu_rcpt"/>
</dbReference>